<evidence type="ECO:0000313" key="1">
    <source>
        <dbReference type="EMBL" id="KAA6324489.1"/>
    </source>
</evidence>
<dbReference type="AlphaFoldDB" id="A0A5J4QTD8"/>
<reference evidence="1" key="1">
    <citation type="submission" date="2019-03" db="EMBL/GenBank/DDBJ databases">
        <title>Single cell metagenomics reveals metabolic interactions within the superorganism composed of flagellate Streblomastix strix and complex community of Bacteroidetes bacteria on its surface.</title>
        <authorList>
            <person name="Treitli S.C."/>
            <person name="Kolisko M."/>
            <person name="Husnik F."/>
            <person name="Keeling P."/>
            <person name="Hampl V."/>
        </authorList>
    </citation>
    <scope>NUCLEOTIDE SEQUENCE</scope>
    <source>
        <strain evidence="1">STM</strain>
    </source>
</reference>
<sequence>MTNYYVDFMSDHRFTMNLNIFNKKPLKCIFLNYICSKDI</sequence>
<organism evidence="1">
    <name type="scientific">termite gut metagenome</name>
    <dbReference type="NCBI Taxonomy" id="433724"/>
    <lineage>
        <taxon>unclassified sequences</taxon>
        <taxon>metagenomes</taxon>
        <taxon>organismal metagenomes</taxon>
    </lineage>
</organism>
<dbReference type="EMBL" id="SNRY01002562">
    <property type="protein sequence ID" value="KAA6324489.1"/>
    <property type="molecule type" value="Genomic_DNA"/>
</dbReference>
<name>A0A5J4QTD8_9ZZZZ</name>
<protein>
    <submittedName>
        <fullName evidence="1">Uncharacterized protein</fullName>
    </submittedName>
</protein>
<accession>A0A5J4QTD8</accession>
<comment type="caution">
    <text evidence="1">The sequence shown here is derived from an EMBL/GenBank/DDBJ whole genome shotgun (WGS) entry which is preliminary data.</text>
</comment>
<gene>
    <name evidence="1" type="ORF">EZS27_026191</name>
</gene>
<proteinExistence type="predicted"/>